<feature type="region of interest" description="Disordered" evidence="1">
    <location>
        <begin position="165"/>
        <end position="200"/>
    </location>
</feature>
<keyword evidence="3" id="KW-1185">Reference proteome</keyword>
<reference evidence="2" key="1">
    <citation type="submission" date="2022-07" db="EMBL/GenBank/DDBJ databases">
        <authorList>
            <person name="Wu T."/>
        </authorList>
    </citation>
    <scope>NUCLEOTIDE SEQUENCE</scope>
    <source>
        <strain evidence="2">SD-1</strain>
    </source>
</reference>
<evidence type="ECO:0000313" key="2">
    <source>
        <dbReference type="EMBL" id="UYV97903.1"/>
    </source>
</evidence>
<dbReference type="RefSeq" id="WP_069696029.1">
    <property type="nucleotide sequence ID" value="NZ_CP043010.1"/>
</dbReference>
<evidence type="ECO:0008006" key="4">
    <source>
        <dbReference type="Google" id="ProtNLM"/>
    </source>
</evidence>
<evidence type="ECO:0000313" key="3">
    <source>
        <dbReference type="Proteomes" id="UP001163293"/>
    </source>
</evidence>
<gene>
    <name evidence="2" type="ORF">NL394_01240</name>
</gene>
<organism evidence="2 3">
    <name type="scientific">Paenarthrobacter ureafaciens</name>
    <dbReference type="NCBI Taxonomy" id="37931"/>
    <lineage>
        <taxon>Bacteria</taxon>
        <taxon>Bacillati</taxon>
        <taxon>Actinomycetota</taxon>
        <taxon>Actinomycetes</taxon>
        <taxon>Micrococcales</taxon>
        <taxon>Micrococcaceae</taxon>
        <taxon>Paenarthrobacter</taxon>
    </lineage>
</organism>
<feature type="compositionally biased region" description="Basic residues" evidence="1">
    <location>
        <begin position="191"/>
        <end position="200"/>
    </location>
</feature>
<accession>A0AAX3EJR6</accession>
<sequence length="200" mass="21999">MDLRGNRHTLKLVRALNQGTPGRPEKVARGLPGRRSGALIRKKHAGRVALIYRADRTHAVPGDTVIFTAWVTNDSRSHLRQVRLIPRSFTNEGMDSLNYTSNPGSEELEVPSLEPGQTMMRTFSYRVTDADHLHGGSLISAMQVQATCRGEIIADEHDAIVSLNGAPTGWMSGPARPEVAYRPSSRSSSLKPRRRPGRLG</sequence>
<protein>
    <recommendedName>
        <fullName evidence="4">DUF11 domain-containing protein</fullName>
    </recommendedName>
</protein>
<name>A0AAX3EJR6_PAEUR</name>
<dbReference type="Proteomes" id="UP001163293">
    <property type="component" value="Chromosome"/>
</dbReference>
<dbReference type="AlphaFoldDB" id="A0AAX3EJR6"/>
<evidence type="ECO:0000256" key="1">
    <source>
        <dbReference type="SAM" id="MobiDB-lite"/>
    </source>
</evidence>
<dbReference type="EMBL" id="CP101185">
    <property type="protein sequence ID" value="UYV97903.1"/>
    <property type="molecule type" value="Genomic_DNA"/>
</dbReference>
<proteinExistence type="predicted"/>